<keyword evidence="1" id="KW-0479">Metal-binding</keyword>
<feature type="compositionally biased region" description="Gly residues" evidence="2">
    <location>
        <begin position="68"/>
        <end position="80"/>
    </location>
</feature>
<evidence type="ECO:0000313" key="5">
    <source>
        <dbReference type="Proteomes" id="UP001231189"/>
    </source>
</evidence>
<name>A0AAD8U2G1_LOLMU</name>
<gene>
    <name evidence="4" type="ORF">QYE76_013117</name>
</gene>
<dbReference type="PROSITE" id="PS50158">
    <property type="entry name" value="ZF_CCHC"/>
    <property type="match status" value="1"/>
</dbReference>
<dbReference type="Gene3D" id="4.10.60.10">
    <property type="entry name" value="Zinc finger, CCHC-type"/>
    <property type="match status" value="1"/>
</dbReference>
<evidence type="ECO:0000256" key="1">
    <source>
        <dbReference type="PROSITE-ProRule" id="PRU00047"/>
    </source>
</evidence>
<dbReference type="Proteomes" id="UP001231189">
    <property type="component" value="Unassembled WGS sequence"/>
</dbReference>
<dbReference type="InterPro" id="IPR036875">
    <property type="entry name" value="Znf_CCHC_sf"/>
</dbReference>
<keyword evidence="5" id="KW-1185">Reference proteome</keyword>
<evidence type="ECO:0000259" key="3">
    <source>
        <dbReference type="PROSITE" id="PS50158"/>
    </source>
</evidence>
<reference evidence="4" key="1">
    <citation type="submission" date="2023-07" db="EMBL/GenBank/DDBJ databases">
        <title>A chromosome-level genome assembly of Lolium multiflorum.</title>
        <authorList>
            <person name="Chen Y."/>
            <person name="Copetti D."/>
            <person name="Kolliker R."/>
            <person name="Studer B."/>
        </authorList>
    </citation>
    <scope>NUCLEOTIDE SEQUENCE</scope>
    <source>
        <strain evidence="4">02402/16</strain>
        <tissue evidence="4">Leaf</tissue>
    </source>
</reference>
<evidence type="ECO:0000256" key="2">
    <source>
        <dbReference type="SAM" id="MobiDB-lite"/>
    </source>
</evidence>
<dbReference type="SUPFAM" id="SSF57756">
    <property type="entry name" value="Retrovirus zinc finger-like domains"/>
    <property type="match status" value="1"/>
</dbReference>
<dbReference type="GO" id="GO:0008270">
    <property type="term" value="F:zinc ion binding"/>
    <property type="evidence" value="ECO:0007669"/>
    <property type="project" value="UniProtKB-KW"/>
</dbReference>
<dbReference type="InterPro" id="IPR001878">
    <property type="entry name" value="Znf_CCHC"/>
</dbReference>
<keyword evidence="1" id="KW-0862">Zinc</keyword>
<organism evidence="4 5">
    <name type="scientific">Lolium multiflorum</name>
    <name type="common">Italian ryegrass</name>
    <name type="synonym">Lolium perenne subsp. multiflorum</name>
    <dbReference type="NCBI Taxonomy" id="4521"/>
    <lineage>
        <taxon>Eukaryota</taxon>
        <taxon>Viridiplantae</taxon>
        <taxon>Streptophyta</taxon>
        <taxon>Embryophyta</taxon>
        <taxon>Tracheophyta</taxon>
        <taxon>Spermatophyta</taxon>
        <taxon>Magnoliopsida</taxon>
        <taxon>Liliopsida</taxon>
        <taxon>Poales</taxon>
        <taxon>Poaceae</taxon>
        <taxon>BOP clade</taxon>
        <taxon>Pooideae</taxon>
        <taxon>Poodae</taxon>
        <taxon>Poeae</taxon>
        <taxon>Poeae Chloroplast Group 2 (Poeae type)</taxon>
        <taxon>Loliodinae</taxon>
        <taxon>Loliinae</taxon>
        <taxon>Lolium</taxon>
    </lineage>
</organism>
<comment type="caution">
    <text evidence="4">The sequence shown here is derived from an EMBL/GenBank/DDBJ whole genome shotgun (WGS) entry which is preliminary data.</text>
</comment>
<feature type="domain" description="CCHC-type" evidence="3">
    <location>
        <begin position="249"/>
        <end position="263"/>
    </location>
</feature>
<dbReference type="AlphaFoldDB" id="A0AAD8U2G1"/>
<feature type="compositionally biased region" description="Basic and acidic residues" evidence="2">
    <location>
        <begin position="89"/>
        <end position="99"/>
    </location>
</feature>
<dbReference type="EMBL" id="JAUUTY010000001">
    <property type="protein sequence ID" value="KAK1696420.1"/>
    <property type="molecule type" value="Genomic_DNA"/>
</dbReference>
<proteinExistence type="predicted"/>
<evidence type="ECO:0000313" key="4">
    <source>
        <dbReference type="EMBL" id="KAK1696420.1"/>
    </source>
</evidence>
<keyword evidence="1" id="KW-0863">Zinc-finger</keyword>
<accession>A0AAD8U2G1</accession>
<feature type="region of interest" description="Disordered" evidence="2">
    <location>
        <begin position="1"/>
        <end position="99"/>
    </location>
</feature>
<dbReference type="GO" id="GO:0003676">
    <property type="term" value="F:nucleic acid binding"/>
    <property type="evidence" value="ECO:0007669"/>
    <property type="project" value="InterPro"/>
</dbReference>
<sequence length="267" mass="28974">MVYQRNKKAKGDPPFQQQSKGVTGEIRSPAGPTGPETGQSGVLAGQPGGNRVPMEEPADPVCDRSTGLTGGFGAPSGRPGGNRAATGHQPEKHQDDARSSVRIKGLGAEKYDDGFEMNEGFIKSKVIAMIAVKQEDTNLALNLQIMTKSADLNSDDLVSYVAANENMAKAGKMLMAMNRVDEASHNHEASHNLALKARADHGGEEEYEIEEDEEMTSTSDIATDFAFFAKKYKGKLPMLLNDKKKKRTCYNCDEDSHFANECPYEKG</sequence>
<protein>
    <recommendedName>
        <fullName evidence="3">CCHC-type domain-containing protein</fullName>
    </recommendedName>
</protein>